<dbReference type="AlphaFoldDB" id="G0L7L4"/>
<dbReference type="Pfam" id="PF12833">
    <property type="entry name" value="HTH_18"/>
    <property type="match status" value="1"/>
</dbReference>
<dbReference type="InterPro" id="IPR009057">
    <property type="entry name" value="Homeodomain-like_sf"/>
</dbReference>
<dbReference type="Gene3D" id="2.60.120.10">
    <property type="entry name" value="Jelly Rolls"/>
    <property type="match status" value="1"/>
</dbReference>
<dbReference type="Pfam" id="PF07883">
    <property type="entry name" value="Cupin_2"/>
    <property type="match status" value="1"/>
</dbReference>
<organism evidence="5 6">
    <name type="scientific">Zobellia galactanivorans (strain DSM 12802 / CCUG 47099 / CIP 106680 / NCIMB 13871 / Dsij)</name>
    <dbReference type="NCBI Taxonomy" id="63186"/>
    <lineage>
        <taxon>Bacteria</taxon>
        <taxon>Pseudomonadati</taxon>
        <taxon>Bacteroidota</taxon>
        <taxon>Flavobacteriia</taxon>
        <taxon>Flavobacteriales</taxon>
        <taxon>Flavobacteriaceae</taxon>
        <taxon>Zobellia</taxon>
    </lineage>
</organism>
<reference evidence="5 6" key="2">
    <citation type="journal article" date="2012" name="Environ. Microbiol.">
        <title>Characterization of the first alginolytic operons in a marine bacterium: from their emergence in marine Flavobacteriia to their independent transfers to marine Proteobacteria and human gut Bacteroides.</title>
        <authorList>
            <person name="Thomas F."/>
            <person name="Barbeyron T."/>
            <person name="Tonon T."/>
            <person name="Genicot S."/>
            <person name="Czjzek M."/>
            <person name="Michel G."/>
        </authorList>
    </citation>
    <scope>NUCLEOTIDE SEQUENCE [LARGE SCALE GENOMIC DNA]</scope>
    <source>
        <strain evidence="6">DSM 12802 / CCUG 47099 / CIP 106680 / NCIMB 13871 / Dsij</strain>
    </source>
</reference>
<dbReference type="EMBL" id="FP476056">
    <property type="protein sequence ID" value="CAZ98145.1"/>
    <property type="molecule type" value="Genomic_DNA"/>
</dbReference>
<evidence type="ECO:0000313" key="5">
    <source>
        <dbReference type="EMBL" id="CAZ98145.1"/>
    </source>
</evidence>
<dbReference type="HOGENOM" id="CLU_000445_88_3_10"/>
<dbReference type="PROSITE" id="PS00041">
    <property type="entry name" value="HTH_ARAC_FAMILY_1"/>
    <property type="match status" value="1"/>
</dbReference>
<feature type="domain" description="HTH araC/xylS-type" evidence="4">
    <location>
        <begin position="179"/>
        <end position="279"/>
    </location>
</feature>
<evidence type="ECO:0000256" key="3">
    <source>
        <dbReference type="ARBA" id="ARBA00023163"/>
    </source>
</evidence>
<sequence>MKVHPFQVPKPLHQNLIVQVDREPIFYNRLHQHAEIQFTLIVKAKGKLIVGDSIHPFKDGDFFVIGPHCPHMFKNDKSDAMSHKISLFFTEHTFGASFFELPDLEELQPLLDISREGFQIIGNTEPIQKLMVQLPGLEKLDRFVAFFQLLKRLGHADKKTLTNFVYPKKIGNSQGRRMQTIFEYVVTHFQSEIDLNTVAAQVHMTPNAFCKFFKQHTNKTFFQFLIELRIEHACQLLNRSEDQLSILEISEQSGFSSISNFNRQFKKLKGITPSRFSAQQEDGKAVSIPI</sequence>
<dbReference type="RefSeq" id="WP_013995333.1">
    <property type="nucleotide sequence ID" value="NC_015844.1"/>
</dbReference>
<keyword evidence="2" id="KW-0238">DNA-binding</keyword>
<gene>
    <name evidence="5" type="ordered locus">zobellia_4009</name>
</gene>
<evidence type="ECO:0000313" key="6">
    <source>
        <dbReference type="Proteomes" id="UP000008898"/>
    </source>
</evidence>
<dbReference type="OrthoDB" id="1410704at2"/>
<dbReference type="PANTHER" id="PTHR43280:SF27">
    <property type="entry name" value="TRANSCRIPTIONAL REGULATOR MTLR"/>
    <property type="match status" value="1"/>
</dbReference>
<dbReference type="InterPro" id="IPR020449">
    <property type="entry name" value="Tscrpt_reg_AraC-type_HTH"/>
</dbReference>
<dbReference type="SUPFAM" id="SSF51182">
    <property type="entry name" value="RmlC-like cupins"/>
    <property type="match status" value="1"/>
</dbReference>
<dbReference type="Proteomes" id="UP000008898">
    <property type="component" value="Chromosome"/>
</dbReference>
<dbReference type="PATRIC" id="fig|63186.3.peg.3921"/>
<evidence type="ECO:0000256" key="1">
    <source>
        <dbReference type="ARBA" id="ARBA00023015"/>
    </source>
</evidence>
<protein>
    <submittedName>
        <fullName evidence="5">AraC-type transcriptional regulator</fullName>
    </submittedName>
</protein>
<dbReference type="InterPro" id="IPR018062">
    <property type="entry name" value="HTH_AraC-typ_CS"/>
</dbReference>
<reference evidence="6" key="1">
    <citation type="submission" date="2009-07" db="EMBL/GenBank/DDBJ databases">
        <title>Complete genome sequence of Zobellia galactanivorans Dsij.</title>
        <authorList>
            <consortium name="Genoscope - CEA"/>
        </authorList>
    </citation>
    <scope>NUCLEOTIDE SEQUENCE [LARGE SCALE GENOMIC DNA]</scope>
    <source>
        <strain evidence="6">DSM 12802 / CCUG 47099 / CIP 106680 / NCIMB 13871 / Dsij</strain>
    </source>
</reference>
<proteinExistence type="predicted"/>
<keyword evidence="1" id="KW-0805">Transcription regulation</keyword>
<dbReference type="SUPFAM" id="SSF46689">
    <property type="entry name" value="Homeodomain-like"/>
    <property type="match status" value="2"/>
</dbReference>
<keyword evidence="3" id="KW-0804">Transcription</keyword>
<dbReference type="KEGG" id="zga:ZOBELLIA_4009"/>
<evidence type="ECO:0000256" key="2">
    <source>
        <dbReference type="ARBA" id="ARBA00023125"/>
    </source>
</evidence>
<dbReference type="InterPro" id="IPR013096">
    <property type="entry name" value="Cupin_2"/>
</dbReference>
<dbReference type="GO" id="GO:0003700">
    <property type="term" value="F:DNA-binding transcription factor activity"/>
    <property type="evidence" value="ECO:0007669"/>
    <property type="project" value="InterPro"/>
</dbReference>
<dbReference type="PRINTS" id="PR00032">
    <property type="entry name" value="HTHARAC"/>
</dbReference>
<dbReference type="InterPro" id="IPR014710">
    <property type="entry name" value="RmlC-like_jellyroll"/>
</dbReference>
<dbReference type="Gene3D" id="1.10.10.60">
    <property type="entry name" value="Homeodomain-like"/>
    <property type="match status" value="2"/>
</dbReference>
<name>G0L7L4_ZOBGA</name>
<dbReference type="InterPro" id="IPR011051">
    <property type="entry name" value="RmlC_Cupin_sf"/>
</dbReference>
<dbReference type="SMART" id="SM00342">
    <property type="entry name" value="HTH_ARAC"/>
    <property type="match status" value="1"/>
</dbReference>
<accession>G0L7L4</accession>
<keyword evidence="6" id="KW-1185">Reference proteome</keyword>
<dbReference type="GO" id="GO:0043565">
    <property type="term" value="F:sequence-specific DNA binding"/>
    <property type="evidence" value="ECO:0007669"/>
    <property type="project" value="InterPro"/>
</dbReference>
<dbReference type="PANTHER" id="PTHR43280">
    <property type="entry name" value="ARAC-FAMILY TRANSCRIPTIONAL REGULATOR"/>
    <property type="match status" value="1"/>
</dbReference>
<dbReference type="PROSITE" id="PS01124">
    <property type="entry name" value="HTH_ARAC_FAMILY_2"/>
    <property type="match status" value="1"/>
</dbReference>
<dbReference type="STRING" id="63186.ZOBELLIA_4009"/>
<dbReference type="InterPro" id="IPR018060">
    <property type="entry name" value="HTH_AraC"/>
</dbReference>
<evidence type="ECO:0000259" key="4">
    <source>
        <dbReference type="PROSITE" id="PS01124"/>
    </source>
</evidence>